<dbReference type="Gene3D" id="3.40.30.10">
    <property type="entry name" value="Glutaredoxin"/>
    <property type="match status" value="1"/>
</dbReference>
<feature type="compositionally biased region" description="Acidic residues" evidence="2">
    <location>
        <begin position="66"/>
        <end position="75"/>
    </location>
</feature>
<evidence type="ECO:0000313" key="4">
    <source>
        <dbReference type="EMBL" id="CAD9405458.1"/>
    </source>
</evidence>
<reference evidence="4" key="1">
    <citation type="submission" date="2021-01" db="EMBL/GenBank/DDBJ databases">
        <authorList>
            <person name="Corre E."/>
            <person name="Pelletier E."/>
            <person name="Niang G."/>
            <person name="Scheremetjew M."/>
            <person name="Finn R."/>
            <person name="Kale V."/>
            <person name="Holt S."/>
            <person name="Cochrane G."/>
            <person name="Meng A."/>
            <person name="Brown T."/>
            <person name="Cohen L."/>
        </authorList>
    </citation>
    <scope>NUCLEOTIDE SEQUENCE</scope>
    <source>
        <strain evidence="4">UTEX LB 985</strain>
    </source>
</reference>
<comment type="similarity">
    <text evidence="1">Belongs to the phosducin family.</text>
</comment>
<evidence type="ECO:0000259" key="3">
    <source>
        <dbReference type="Pfam" id="PF02114"/>
    </source>
</evidence>
<evidence type="ECO:0000256" key="1">
    <source>
        <dbReference type="ARBA" id="ARBA00009686"/>
    </source>
</evidence>
<dbReference type="SUPFAM" id="SSF52833">
    <property type="entry name" value="Thioredoxin-like"/>
    <property type="match status" value="1"/>
</dbReference>
<feature type="region of interest" description="Disordered" evidence="2">
    <location>
        <begin position="44"/>
        <end position="75"/>
    </location>
</feature>
<name>A0A7S2BSD8_9EUKA</name>
<dbReference type="Pfam" id="PF02114">
    <property type="entry name" value="Phosducin"/>
    <property type="match status" value="1"/>
</dbReference>
<feature type="domain" description="Phosducin" evidence="3">
    <location>
        <begin position="38"/>
        <end position="244"/>
    </location>
</feature>
<gene>
    <name evidence="4" type="ORF">CBRE1094_LOCUS3757</name>
</gene>
<dbReference type="CDD" id="cd02989">
    <property type="entry name" value="Phd_like_TxnDC9"/>
    <property type="match status" value="1"/>
</dbReference>
<proteinExistence type="inferred from homology"/>
<evidence type="ECO:0000256" key="2">
    <source>
        <dbReference type="SAM" id="MobiDB-lite"/>
    </source>
</evidence>
<accession>A0A7S2BSD8</accession>
<organism evidence="4">
    <name type="scientific">Haptolina brevifila</name>
    <dbReference type="NCBI Taxonomy" id="156173"/>
    <lineage>
        <taxon>Eukaryota</taxon>
        <taxon>Haptista</taxon>
        <taxon>Haptophyta</taxon>
        <taxon>Prymnesiophyceae</taxon>
        <taxon>Prymnesiales</taxon>
        <taxon>Prymnesiaceae</taxon>
        <taxon>Haptolina</taxon>
    </lineage>
</organism>
<dbReference type="InterPro" id="IPR024253">
    <property type="entry name" value="Phosducin_thioredoxin-like_dom"/>
</dbReference>
<dbReference type="PANTHER" id="PTHR21148">
    <property type="entry name" value="THIOREDOXIN DOMAIN-CONTAINING PROTEIN 9"/>
    <property type="match status" value="1"/>
</dbReference>
<dbReference type="EMBL" id="HBGU01006897">
    <property type="protein sequence ID" value="CAD9405458.1"/>
    <property type="molecule type" value="Transcribed_RNA"/>
</dbReference>
<sequence>MQSKNDASAFKAKGGAADILNAVNMEVTQEALMKNVNEELQDTAKAEAENQLAEWQASQKHAQVEKEDEFDDDDFEDDEVLQQLQQKRIDEYKKKRDLELKFHQQGHGEYREIAEEDFLKEVCGSQWCVVHFYHQEFFRCKIVDKHLRLIAPKHLSCKFLTLNAEKAPFFVTKLAIEMLPTVIVFKDGIVADQLSGFDELGGKDEFRTEVLEHWLSKAGCVIMKKVDVKKMEEDSDEDKSDDDDDDE</sequence>
<dbReference type="AlphaFoldDB" id="A0A7S2BSD8"/>
<protein>
    <recommendedName>
        <fullName evidence="3">Phosducin domain-containing protein</fullName>
    </recommendedName>
</protein>
<dbReference type="InterPro" id="IPR036249">
    <property type="entry name" value="Thioredoxin-like_sf"/>
</dbReference>